<comment type="subunit">
    <text evidence="2">Interacts transiently with the RNA polymerase catalytic core formed by RpoA, RpoB, RpoC and RpoZ (2 alpha, 1 beta, 1 beta' and 1 omega subunit) to form the RNA polymerase holoenzyme that can initiate transcription.</text>
</comment>
<dbReference type="InterPro" id="IPR013249">
    <property type="entry name" value="RNA_pol_sigma70_r4_t2"/>
</dbReference>
<dbReference type="EMBL" id="JACHVQ010000001">
    <property type="protein sequence ID" value="MBB2890512.1"/>
    <property type="molecule type" value="Genomic_DNA"/>
</dbReference>
<dbReference type="Gene3D" id="1.10.1740.10">
    <property type="match status" value="1"/>
</dbReference>
<dbReference type="InterPro" id="IPR013324">
    <property type="entry name" value="RNA_pol_sigma_r3/r4-like"/>
</dbReference>
<evidence type="ECO:0000259" key="8">
    <source>
        <dbReference type="Pfam" id="PF12680"/>
    </source>
</evidence>
<feature type="domain" description="RNA polymerase sigma factor 70 region 4 type 2" evidence="7">
    <location>
        <begin position="125"/>
        <end position="174"/>
    </location>
</feature>
<dbReference type="InterPro" id="IPR014284">
    <property type="entry name" value="RNA_pol_sigma-70_dom"/>
</dbReference>
<dbReference type="InterPro" id="IPR032710">
    <property type="entry name" value="NTF2-like_dom_sf"/>
</dbReference>
<dbReference type="Pfam" id="PF08281">
    <property type="entry name" value="Sigma70_r4_2"/>
    <property type="match status" value="1"/>
</dbReference>
<dbReference type="GO" id="GO:0006352">
    <property type="term" value="P:DNA-templated transcription initiation"/>
    <property type="evidence" value="ECO:0007669"/>
    <property type="project" value="InterPro"/>
</dbReference>
<dbReference type="InterPro" id="IPR052704">
    <property type="entry name" value="ECF_Sigma-70_Domain"/>
</dbReference>
<proteinExistence type="inferred from homology"/>
<dbReference type="Gene3D" id="3.10.450.50">
    <property type="match status" value="1"/>
</dbReference>
<dbReference type="InterPro" id="IPR013325">
    <property type="entry name" value="RNA_pol_sigma_r2"/>
</dbReference>
<evidence type="ECO:0000313" key="10">
    <source>
        <dbReference type="Proteomes" id="UP000559182"/>
    </source>
</evidence>
<keyword evidence="4" id="KW-0731">Sigma factor</keyword>
<dbReference type="SUPFAM" id="SSF88659">
    <property type="entry name" value="Sigma3 and sigma4 domains of RNA polymerase sigma factors"/>
    <property type="match status" value="1"/>
</dbReference>
<evidence type="ECO:0000256" key="5">
    <source>
        <dbReference type="ARBA" id="ARBA00023163"/>
    </source>
</evidence>
<evidence type="ECO:0000256" key="1">
    <source>
        <dbReference type="ARBA" id="ARBA00010641"/>
    </source>
</evidence>
<dbReference type="NCBIfam" id="TIGR02937">
    <property type="entry name" value="sigma70-ECF"/>
    <property type="match status" value="1"/>
</dbReference>
<dbReference type="InterPro" id="IPR036388">
    <property type="entry name" value="WH-like_DNA-bd_sf"/>
</dbReference>
<sequence>MSTDQDWLAEQFESNRAYLREVGYRLLGSRADAEDAVQEAWLRLSRSDTGAIDNLAAWLTTVVSRICLDRLRERTTRPEQLVGVELPELVLTSAGEERGEQPATGRRAVDPAEEAVLADAVGLALVVVLDALSPTERVALVLHDMFGVPFDRVAHLLDTSPAAARQLASRGRRRVRAVEPSRAAPAPRAQRAVVDAFFAAAHDGDFDALLGLLHPHAVLRADGGDARSSASAIVRGRDAVARRAAMFDRPGATLLPVLANGRPAVVVVEGGAAVSVMVFTVALSTATDPRIRQVDILLDPDRLTRLDPTAVVPSIESFPASDAGPIRI</sequence>
<evidence type="ECO:0000259" key="7">
    <source>
        <dbReference type="Pfam" id="PF08281"/>
    </source>
</evidence>
<comment type="caution">
    <text evidence="9">The sequence shown here is derived from an EMBL/GenBank/DDBJ whole genome shotgun (WGS) entry which is preliminary data.</text>
</comment>
<dbReference type="Pfam" id="PF04542">
    <property type="entry name" value="Sigma70_r2"/>
    <property type="match status" value="1"/>
</dbReference>
<evidence type="ECO:0000256" key="3">
    <source>
        <dbReference type="ARBA" id="ARBA00023015"/>
    </source>
</evidence>
<gene>
    <name evidence="9" type="ORF">FHU39_000496</name>
</gene>
<evidence type="ECO:0000259" key="6">
    <source>
        <dbReference type="Pfam" id="PF04542"/>
    </source>
</evidence>
<dbReference type="SUPFAM" id="SSF88946">
    <property type="entry name" value="Sigma2 domain of RNA polymerase sigma factors"/>
    <property type="match status" value="1"/>
</dbReference>
<dbReference type="InterPro" id="IPR007627">
    <property type="entry name" value="RNA_pol_sigma70_r2"/>
</dbReference>
<dbReference type="PANTHER" id="PTHR30173">
    <property type="entry name" value="SIGMA 19 FACTOR"/>
    <property type="match status" value="1"/>
</dbReference>
<accession>A0A839N744</accession>
<feature type="domain" description="RNA polymerase sigma-70 region 2" evidence="6">
    <location>
        <begin position="12"/>
        <end position="75"/>
    </location>
</feature>
<feature type="domain" description="SnoaL-like" evidence="8">
    <location>
        <begin position="194"/>
        <end position="272"/>
    </location>
</feature>
<dbReference type="Pfam" id="PF12680">
    <property type="entry name" value="SnoaL_2"/>
    <property type="match status" value="1"/>
</dbReference>
<name>A0A839N744_9MICO</name>
<dbReference type="InterPro" id="IPR037401">
    <property type="entry name" value="SnoaL-like"/>
</dbReference>
<dbReference type="AlphaFoldDB" id="A0A839N744"/>
<dbReference type="SUPFAM" id="SSF54427">
    <property type="entry name" value="NTF2-like"/>
    <property type="match status" value="1"/>
</dbReference>
<dbReference type="Proteomes" id="UP000559182">
    <property type="component" value="Unassembled WGS sequence"/>
</dbReference>
<reference evidence="9 10" key="1">
    <citation type="submission" date="2020-08" db="EMBL/GenBank/DDBJ databases">
        <title>Sequencing the genomes of 1000 actinobacteria strains.</title>
        <authorList>
            <person name="Klenk H.-P."/>
        </authorList>
    </citation>
    <scope>NUCLEOTIDE SEQUENCE [LARGE SCALE GENOMIC DNA]</scope>
    <source>
        <strain evidence="9 10">DSM 105369</strain>
    </source>
</reference>
<evidence type="ECO:0000313" key="9">
    <source>
        <dbReference type="EMBL" id="MBB2890512.1"/>
    </source>
</evidence>
<evidence type="ECO:0000256" key="4">
    <source>
        <dbReference type="ARBA" id="ARBA00023082"/>
    </source>
</evidence>
<keyword evidence="3" id="KW-0805">Transcription regulation</keyword>
<keyword evidence="5" id="KW-0804">Transcription</keyword>
<organism evidence="9 10">
    <name type="scientific">Flexivirga oryzae</name>
    <dbReference type="NCBI Taxonomy" id="1794944"/>
    <lineage>
        <taxon>Bacteria</taxon>
        <taxon>Bacillati</taxon>
        <taxon>Actinomycetota</taxon>
        <taxon>Actinomycetes</taxon>
        <taxon>Micrococcales</taxon>
        <taxon>Dermacoccaceae</taxon>
        <taxon>Flexivirga</taxon>
    </lineage>
</organism>
<comment type="similarity">
    <text evidence="1">Belongs to the sigma-70 factor family. ECF subfamily.</text>
</comment>
<dbReference type="RefSeq" id="WP_183318659.1">
    <property type="nucleotide sequence ID" value="NZ_JACHVQ010000001.1"/>
</dbReference>
<dbReference type="GO" id="GO:0003677">
    <property type="term" value="F:DNA binding"/>
    <property type="evidence" value="ECO:0007669"/>
    <property type="project" value="InterPro"/>
</dbReference>
<keyword evidence="10" id="KW-1185">Reference proteome</keyword>
<dbReference type="GO" id="GO:0016987">
    <property type="term" value="F:sigma factor activity"/>
    <property type="evidence" value="ECO:0007669"/>
    <property type="project" value="UniProtKB-KW"/>
</dbReference>
<protein>
    <submittedName>
        <fullName evidence="9">RNA polymerase sigma-70 factor (ECF subfamily)</fullName>
    </submittedName>
</protein>
<evidence type="ECO:0000256" key="2">
    <source>
        <dbReference type="ARBA" id="ARBA00011344"/>
    </source>
</evidence>
<dbReference type="Gene3D" id="1.10.10.10">
    <property type="entry name" value="Winged helix-like DNA-binding domain superfamily/Winged helix DNA-binding domain"/>
    <property type="match status" value="1"/>
</dbReference>
<dbReference type="PANTHER" id="PTHR30173:SF43">
    <property type="entry name" value="ECF RNA POLYMERASE SIGMA FACTOR SIGI-RELATED"/>
    <property type="match status" value="1"/>
</dbReference>